<sequence>MYITEQHPRENGRDYAIRILK</sequence>
<dbReference type="EMBL" id="ADLN01000112">
    <property type="protein sequence ID" value="EHI57937.1"/>
    <property type="molecule type" value="Genomic_DNA"/>
</dbReference>
<reference evidence="1 2" key="1">
    <citation type="submission" date="2011-08" db="EMBL/GenBank/DDBJ databases">
        <title>The Genome Sequence of Clostridium hathewayi WAL-18680.</title>
        <authorList>
            <consortium name="The Broad Institute Genome Sequencing Platform"/>
            <person name="Earl A."/>
            <person name="Ward D."/>
            <person name="Feldgarden M."/>
            <person name="Gevers D."/>
            <person name="Finegold S.M."/>
            <person name="Summanen P.H."/>
            <person name="Molitoris D.R."/>
            <person name="Song M."/>
            <person name="Daigneault M."/>
            <person name="Allen-Vercoe E."/>
            <person name="Young S.K."/>
            <person name="Zeng Q."/>
            <person name="Gargeya S."/>
            <person name="Fitzgerald M."/>
            <person name="Haas B."/>
            <person name="Abouelleil A."/>
            <person name="Alvarado L."/>
            <person name="Arachchi H.M."/>
            <person name="Berlin A."/>
            <person name="Brown A."/>
            <person name="Chapman S.B."/>
            <person name="Chen Z."/>
            <person name="Dunbar C."/>
            <person name="Freedman E."/>
            <person name="Gearin G."/>
            <person name="Gellesch M."/>
            <person name="Goldberg J."/>
            <person name="Griggs A."/>
            <person name="Gujja S."/>
            <person name="Heiman D."/>
            <person name="Howarth C."/>
            <person name="Larson L."/>
            <person name="Lui A."/>
            <person name="MacDonald P.J.P."/>
            <person name="Montmayeur A."/>
            <person name="Murphy C."/>
            <person name="Neiman D."/>
            <person name="Pearson M."/>
            <person name="Priest M."/>
            <person name="Roberts A."/>
            <person name="Saif S."/>
            <person name="Shea T."/>
            <person name="Shenoy N."/>
            <person name="Sisk P."/>
            <person name="Stolte C."/>
            <person name="Sykes S."/>
            <person name="Wortman J."/>
            <person name="Nusbaum C."/>
            <person name="Birren B."/>
        </authorList>
    </citation>
    <scope>NUCLEOTIDE SEQUENCE [LARGE SCALE GENOMIC DNA]</scope>
    <source>
        <strain evidence="1 2">WAL-18680</strain>
    </source>
</reference>
<accession>G5IKK5</accession>
<organism evidence="1 2">
    <name type="scientific">Hungatella hathewayi WAL-18680</name>
    <dbReference type="NCBI Taxonomy" id="742737"/>
    <lineage>
        <taxon>Bacteria</taxon>
        <taxon>Bacillati</taxon>
        <taxon>Bacillota</taxon>
        <taxon>Clostridia</taxon>
        <taxon>Lachnospirales</taxon>
        <taxon>Lachnospiraceae</taxon>
        <taxon>Hungatella</taxon>
    </lineage>
</organism>
<protein>
    <submittedName>
        <fullName evidence="1">Uncharacterized protein</fullName>
    </submittedName>
</protein>
<dbReference type="AlphaFoldDB" id="G5IKK5"/>
<feature type="non-terminal residue" evidence="1">
    <location>
        <position position="21"/>
    </location>
</feature>
<dbReference type="Proteomes" id="UP000005384">
    <property type="component" value="Unassembled WGS sequence"/>
</dbReference>
<proteinExistence type="predicted"/>
<name>G5IKK5_9FIRM</name>
<evidence type="ECO:0000313" key="2">
    <source>
        <dbReference type="Proteomes" id="UP000005384"/>
    </source>
</evidence>
<comment type="caution">
    <text evidence="1">The sequence shown here is derived from an EMBL/GenBank/DDBJ whole genome shotgun (WGS) entry which is preliminary data.</text>
</comment>
<keyword evidence="2" id="KW-1185">Reference proteome</keyword>
<gene>
    <name evidence="1" type="ORF">HMPREF9473_04033</name>
</gene>
<dbReference type="HOGENOM" id="CLU_3427500_0_0_9"/>
<evidence type="ECO:0000313" key="1">
    <source>
        <dbReference type="EMBL" id="EHI57937.1"/>
    </source>
</evidence>